<accession>A0A8T0IEF2</accession>
<keyword evidence="2" id="KW-1185">Reference proteome</keyword>
<dbReference type="Gene3D" id="3.40.50.1000">
    <property type="entry name" value="HAD superfamily/HAD-like"/>
    <property type="match status" value="1"/>
</dbReference>
<dbReference type="Pfam" id="PF00702">
    <property type="entry name" value="Hydrolase"/>
    <property type="match status" value="1"/>
</dbReference>
<dbReference type="InterPro" id="IPR036412">
    <property type="entry name" value="HAD-like_sf"/>
</dbReference>
<dbReference type="NCBIfam" id="TIGR01509">
    <property type="entry name" value="HAD-SF-IA-v3"/>
    <property type="match status" value="1"/>
</dbReference>
<dbReference type="CDD" id="cd07505">
    <property type="entry name" value="HAD_BPGM-like"/>
    <property type="match status" value="1"/>
</dbReference>
<dbReference type="AlphaFoldDB" id="A0A8T0IEF2"/>
<gene>
    <name evidence="1" type="ORF">KC19_4G237100</name>
</gene>
<dbReference type="Proteomes" id="UP000822688">
    <property type="component" value="Chromosome 4"/>
</dbReference>
<reference evidence="1" key="1">
    <citation type="submission" date="2020-06" db="EMBL/GenBank/DDBJ databases">
        <title>WGS assembly of Ceratodon purpureus strain R40.</title>
        <authorList>
            <person name="Carey S.B."/>
            <person name="Jenkins J."/>
            <person name="Shu S."/>
            <person name="Lovell J.T."/>
            <person name="Sreedasyam A."/>
            <person name="Maumus F."/>
            <person name="Tiley G.P."/>
            <person name="Fernandez-Pozo N."/>
            <person name="Barry K."/>
            <person name="Chen C."/>
            <person name="Wang M."/>
            <person name="Lipzen A."/>
            <person name="Daum C."/>
            <person name="Saski C.A."/>
            <person name="Payton A.C."/>
            <person name="Mcbreen J.C."/>
            <person name="Conrad R.E."/>
            <person name="Kollar L.M."/>
            <person name="Olsson S."/>
            <person name="Huttunen S."/>
            <person name="Landis J.B."/>
            <person name="Wickett N.J."/>
            <person name="Johnson M.G."/>
            <person name="Rensing S.A."/>
            <person name="Grimwood J."/>
            <person name="Schmutz J."/>
            <person name="Mcdaniel S.F."/>
        </authorList>
    </citation>
    <scope>NUCLEOTIDE SEQUENCE</scope>
    <source>
        <strain evidence="1">R40</strain>
    </source>
</reference>
<dbReference type="PANTHER" id="PTHR47108:SF1">
    <property type="entry name" value="5-AMINO-6-(5-PHOSPHO-D-RIBITYLAMINO)URACIL PHOSPHATASE, CHLOROPLASTIC"/>
    <property type="match status" value="1"/>
</dbReference>
<dbReference type="InterPro" id="IPR006439">
    <property type="entry name" value="HAD-SF_hydro_IA"/>
</dbReference>
<protein>
    <submittedName>
        <fullName evidence="1">Uncharacterized protein</fullName>
    </submittedName>
</protein>
<dbReference type="SUPFAM" id="SSF56784">
    <property type="entry name" value="HAD-like"/>
    <property type="match status" value="1"/>
</dbReference>
<dbReference type="InterPro" id="IPR023214">
    <property type="entry name" value="HAD_sf"/>
</dbReference>
<sequence>MATVGVGVVYGAQSRAGDLCQGCLGLPQTVTTTARSWSFDGSGTVSPAFAKLALTKFAPVGSRLYASNLGPRDMSSSATLGSSFAGSAYFEVSKVGVRRSGRLWRVEHGASMRSQSGLEEAPGPIEQDRRSLEVTYFSETSPSMSPPARKVDRADDPSLNNPLLRQHRLGCGWFAVVMEWEGVIVEDDSELERKAWTALAEEEGKRPPPAYMLRRAEGMKNEQAISEVFCWSRDYREMKRLAIRKEELYEEMQGGMYRLRPGSKEFVETLKAHKIPIAVASTRPMIYLERAIEAVGMEGFFNLVLAAEDAHRGKPDPEMYLYAAERLGFGAVPERCIVFGNSNSSVEAAHDGRMKAVAVAGKHPIYELGAGDMVVRRLDELSVINLKILSDVDSPEFQIPELEMEVEEERVLPQVATKDWKEKRSFFPDELISTITIFGRSADKGLRFCIMGATVL</sequence>
<comment type="caution">
    <text evidence="1">The sequence shown here is derived from an EMBL/GenBank/DDBJ whole genome shotgun (WGS) entry which is preliminary data.</text>
</comment>
<dbReference type="PANTHER" id="PTHR47108">
    <property type="entry name" value="5-AMINO-6-(5-PHOSPHO-D-RIBITYLAMINO)URACIL PHOSPHATASE, CHLOROPLASTIC"/>
    <property type="match status" value="1"/>
</dbReference>
<name>A0A8T0IEF2_CERPU</name>
<evidence type="ECO:0000313" key="1">
    <source>
        <dbReference type="EMBL" id="KAG0581257.1"/>
    </source>
</evidence>
<dbReference type="InterPro" id="IPR023198">
    <property type="entry name" value="PGP-like_dom2"/>
</dbReference>
<dbReference type="Gene3D" id="1.10.150.240">
    <property type="entry name" value="Putative phosphatase, domain 2"/>
    <property type="match status" value="1"/>
</dbReference>
<organism evidence="1 2">
    <name type="scientific">Ceratodon purpureus</name>
    <name type="common">Fire moss</name>
    <name type="synonym">Dicranum purpureum</name>
    <dbReference type="NCBI Taxonomy" id="3225"/>
    <lineage>
        <taxon>Eukaryota</taxon>
        <taxon>Viridiplantae</taxon>
        <taxon>Streptophyta</taxon>
        <taxon>Embryophyta</taxon>
        <taxon>Bryophyta</taxon>
        <taxon>Bryophytina</taxon>
        <taxon>Bryopsida</taxon>
        <taxon>Dicranidae</taxon>
        <taxon>Pseudoditrichales</taxon>
        <taxon>Ditrichaceae</taxon>
        <taxon>Ceratodon</taxon>
    </lineage>
</organism>
<evidence type="ECO:0000313" key="2">
    <source>
        <dbReference type="Proteomes" id="UP000822688"/>
    </source>
</evidence>
<dbReference type="EMBL" id="CM026424">
    <property type="protein sequence ID" value="KAG0581257.1"/>
    <property type="molecule type" value="Genomic_DNA"/>
</dbReference>
<proteinExistence type="predicted"/>